<evidence type="ECO:0000256" key="3">
    <source>
        <dbReference type="ARBA" id="ARBA00022729"/>
    </source>
</evidence>
<dbReference type="InParanoid" id="H0XGQ5"/>
<evidence type="ECO:0000256" key="12">
    <source>
        <dbReference type="SAM" id="SignalP"/>
    </source>
</evidence>
<feature type="region of interest" description="Disordered" evidence="10">
    <location>
        <begin position="400"/>
        <end position="502"/>
    </location>
</feature>
<evidence type="ECO:0000256" key="11">
    <source>
        <dbReference type="SAM" id="Phobius"/>
    </source>
</evidence>
<dbReference type="EMBL" id="AAQR03054027">
    <property type="status" value="NOT_ANNOTATED_CDS"/>
    <property type="molecule type" value="Genomic_DNA"/>
</dbReference>
<dbReference type="EMBL" id="AAQR03054026">
    <property type="status" value="NOT_ANNOTATED_CDS"/>
    <property type="molecule type" value="Genomic_DNA"/>
</dbReference>
<feature type="chain" id="PRO_5003545192" description="Ig-like domain-containing protein" evidence="12">
    <location>
        <begin position="31"/>
        <end position="502"/>
    </location>
</feature>
<dbReference type="FunCoup" id="H0XGQ5">
    <property type="interactions" value="271"/>
</dbReference>
<evidence type="ECO:0000313" key="14">
    <source>
        <dbReference type="Ensembl" id="ENSOGAP00000015270.2"/>
    </source>
</evidence>
<dbReference type="FunFam" id="2.60.40.10:FF:000295">
    <property type="entry name" value="Tyrosine-protein phosphatase non-receptor type substrate 1"/>
    <property type="match status" value="1"/>
</dbReference>
<keyword evidence="4" id="KW-0677">Repeat</keyword>
<dbReference type="SUPFAM" id="SSF48726">
    <property type="entry name" value="Immunoglobulin"/>
    <property type="match status" value="3"/>
</dbReference>
<dbReference type="InterPro" id="IPR007110">
    <property type="entry name" value="Ig-like_dom"/>
</dbReference>
<evidence type="ECO:0000259" key="13">
    <source>
        <dbReference type="PROSITE" id="PS50835"/>
    </source>
</evidence>
<comment type="subcellular location">
    <subcellularLocation>
        <location evidence="1">Membrane</location>
        <topology evidence="1">Single-pass type I membrane protein</topology>
    </subcellularLocation>
</comment>
<evidence type="ECO:0000256" key="2">
    <source>
        <dbReference type="ARBA" id="ARBA00022692"/>
    </source>
</evidence>
<keyword evidence="6 11" id="KW-0472">Membrane</keyword>
<dbReference type="Proteomes" id="UP000005225">
    <property type="component" value="Unassembled WGS sequence"/>
</dbReference>
<evidence type="ECO:0000313" key="15">
    <source>
        <dbReference type="Proteomes" id="UP000005225"/>
    </source>
</evidence>
<dbReference type="PANTHER" id="PTHR19971">
    <property type="entry name" value="SIGNAL-REGULATORY PROTEIN BETA"/>
    <property type="match status" value="1"/>
</dbReference>
<feature type="domain" description="Ig-like" evidence="13">
    <location>
        <begin position="146"/>
        <end position="245"/>
    </location>
</feature>
<dbReference type="InterPro" id="IPR051755">
    <property type="entry name" value="Ig-like_CS_Receptor"/>
</dbReference>
<feature type="compositionally biased region" description="Polar residues" evidence="10">
    <location>
        <begin position="446"/>
        <end position="456"/>
    </location>
</feature>
<dbReference type="HOGENOM" id="CLU_044430_2_0_1"/>
<feature type="compositionally biased region" description="Basic and acidic residues" evidence="10">
    <location>
        <begin position="407"/>
        <end position="419"/>
    </location>
</feature>
<dbReference type="InterPro" id="IPR036179">
    <property type="entry name" value="Ig-like_dom_sf"/>
</dbReference>
<dbReference type="STRING" id="30611.ENSOGAP00000015270"/>
<dbReference type="PROSITE" id="PS50835">
    <property type="entry name" value="IG_LIKE"/>
    <property type="match status" value="3"/>
</dbReference>
<evidence type="ECO:0000256" key="8">
    <source>
        <dbReference type="ARBA" id="ARBA00023180"/>
    </source>
</evidence>
<reference evidence="15" key="1">
    <citation type="submission" date="2011-03" db="EMBL/GenBank/DDBJ databases">
        <title>Version 3 of the genome sequence of Otolemur garnettii (Bushbaby).</title>
        <authorList>
            <consortium name="The Broad Institute Genome Sequencing Platform"/>
            <person name="Di Palma F."/>
            <person name="Johnson J."/>
            <person name="Lander E.S."/>
            <person name="Lindblad-Toh K."/>
            <person name="Jaffe D.B."/>
            <person name="Gnerre S."/>
            <person name="MacCallum I."/>
            <person name="Przybylski D."/>
            <person name="Ribeiro F.J."/>
            <person name="Burton J.N."/>
            <person name="Walker B.J."/>
            <person name="Sharpe T."/>
            <person name="Hall G."/>
        </authorList>
    </citation>
    <scope>NUCLEOTIDE SEQUENCE [LARGE SCALE GENOMIC DNA]</scope>
</reference>
<keyword evidence="8" id="KW-0325">Glycoprotein</keyword>
<reference evidence="14" key="3">
    <citation type="submission" date="2025-09" db="UniProtKB">
        <authorList>
            <consortium name="Ensembl"/>
        </authorList>
    </citation>
    <scope>IDENTIFICATION</scope>
</reference>
<keyword evidence="7" id="KW-1015">Disulfide bond</keyword>
<dbReference type="OMA" id="EVICEVN"/>
<evidence type="ECO:0000256" key="7">
    <source>
        <dbReference type="ARBA" id="ARBA00023157"/>
    </source>
</evidence>
<dbReference type="SMART" id="SM00409">
    <property type="entry name" value="IG"/>
    <property type="match status" value="2"/>
</dbReference>
<dbReference type="Gene3D" id="2.60.40.10">
    <property type="entry name" value="Immunoglobulins"/>
    <property type="match status" value="3"/>
</dbReference>
<evidence type="ECO:0000256" key="9">
    <source>
        <dbReference type="ARBA" id="ARBA00023319"/>
    </source>
</evidence>
<keyword evidence="9" id="KW-0393">Immunoglobulin domain</keyword>
<protein>
    <recommendedName>
        <fullName evidence="13">Ig-like domain-containing protein</fullName>
    </recommendedName>
</protein>
<keyword evidence="3 12" id="KW-0732">Signal</keyword>
<reference evidence="14" key="2">
    <citation type="submission" date="2025-08" db="UniProtKB">
        <authorList>
            <consortium name="Ensembl"/>
        </authorList>
    </citation>
    <scope>IDENTIFICATION</scope>
</reference>
<dbReference type="InterPro" id="IPR013783">
    <property type="entry name" value="Ig-like_fold"/>
</dbReference>
<evidence type="ECO:0000256" key="6">
    <source>
        <dbReference type="ARBA" id="ARBA00023136"/>
    </source>
</evidence>
<evidence type="ECO:0000256" key="1">
    <source>
        <dbReference type="ARBA" id="ARBA00004479"/>
    </source>
</evidence>
<feature type="transmembrane region" description="Helical" evidence="11">
    <location>
        <begin position="368"/>
        <end position="392"/>
    </location>
</feature>
<feature type="domain" description="Ig-like" evidence="13">
    <location>
        <begin position="31"/>
        <end position="119"/>
    </location>
</feature>
<evidence type="ECO:0000256" key="5">
    <source>
        <dbReference type="ARBA" id="ARBA00022989"/>
    </source>
</evidence>
<dbReference type="Ensembl" id="ENSOGAT00000017057.2">
    <property type="protein sequence ID" value="ENSOGAP00000015270.2"/>
    <property type="gene ID" value="ENSOGAG00000017054.2"/>
</dbReference>
<dbReference type="SMART" id="SM00407">
    <property type="entry name" value="IGc1"/>
    <property type="match status" value="2"/>
</dbReference>
<dbReference type="FunFam" id="2.60.40.10:FF:000454">
    <property type="entry name" value="Tyrosine-protein phosphatase non-receptor type substrate 1"/>
    <property type="match status" value="1"/>
</dbReference>
<dbReference type="InterPro" id="IPR003599">
    <property type="entry name" value="Ig_sub"/>
</dbReference>
<keyword evidence="2 11" id="KW-0812">Transmembrane</keyword>
<dbReference type="InterPro" id="IPR013106">
    <property type="entry name" value="Ig_V-set"/>
</dbReference>
<evidence type="ECO:0000256" key="10">
    <source>
        <dbReference type="SAM" id="MobiDB-lite"/>
    </source>
</evidence>
<dbReference type="Pfam" id="PF07654">
    <property type="entry name" value="C1-set"/>
    <property type="match status" value="2"/>
</dbReference>
<proteinExistence type="predicted"/>
<dbReference type="GO" id="GO:0016020">
    <property type="term" value="C:membrane"/>
    <property type="evidence" value="ECO:0007669"/>
    <property type="project" value="UniProtKB-SubCell"/>
</dbReference>
<organism evidence="14 15">
    <name type="scientific">Otolemur garnettii</name>
    <name type="common">Small-eared galago</name>
    <name type="synonym">Garnett's greater bushbaby</name>
    <dbReference type="NCBI Taxonomy" id="30611"/>
    <lineage>
        <taxon>Eukaryota</taxon>
        <taxon>Metazoa</taxon>
        <taxon>Chordata</taxon>
        <taxon>Craniata</taxon>
        <taxon>Vertebrata</taxon>
        <taxon>Euteleostomi</taxon>
        <taxon>Mammalia</taxon>
        <taxon>Eutheria</taxon>
        <taxon>Euarchontoglires</taxon>
        <taxon>Primates</taxon>
        <taxon>Strepsirrhini</taxon>
        <taxon>Lorisiformes</taxon>
        <taxon>Galagidae</taxon>
        <taxon>Otolemur</taxon>
    </lineage>
</organism>
<name>H0XGQ5_OTOGA</name>
<dbReference type="CDD" id="cd05772">
    <property type="entry name" value="IgC1_SIRP_domain_2"/>
    <property type="match status" value="1"/>
</dbReference>
<dbReference type="Pfam" id="PF07686">
    <property type="entry name" value="V-set"/>
    <property type="match status" value="1"/>
</dbReference>
<feature type="compositionally biased region" description="Polar residues" evidence="10">
    <location>
        <begin position="493"/>
        <end position="502"/>
    </location>
</feature>
<dbReference type="AlphaFoldDB" id="H0XGQ5"/>
<dbReference type="FunFam" id="2.60.40.10:FF:000490">
    <property type="entry name" value="Signal-regulatory protein beta 1"/>
    <property type="match status" value="1"/>
</dbReference>
<dbReference type="CDD" id="cd16085">
    <property type="entry name" value="IgC1_SIRP_domain_3"/>
    <property type="match status" value="1"/>
</dbReference>
<keyword evidence="5 11" id="KW-1133">Transmembrane helix</keyword>
<feature type="domain" description="Ig-like" evidence="13">
    <location>
        <begin position="252"/>
        <end position="346"/>
    </location>
</feature>
<dbReference type="InterPro" id="IPR003597">
    <property type="entry name" value="Ig_C1-set"/>
</dbReference>
<dbReference type="GeneTree" id="ENSGT00960000186656"/>
<keyword evidence="15" id="KW-1185">Reference proteome</keyword>
<dbReference type="eggNOG" id="ENOG502S1XD">
    <property type="taxonomic scope" value="Eukaryota"/>
</dbReference>
<feature type="signal peptide" evidence="12">
    <location>
        <begin position="1"/>
        <end position="30"/>
    </location>
</feature>
<accession>H0XGQ5</accession>
<evidence type="ECO:0000256" key="4">
    <source>
        <dbReference type="ARBA" id="ARBA00022737"/>
    </source>
</evidence>
<sequence length="502" mass="54756">MEPAGPAPGRLGPLLCLLLAASCAWSGVTGEELQVIQPDRSVSVAAGESATLRCTITAQVPVGPINWFKGTGRDRELIYSHKVHSPRVTNISDNTKRENVDFSIRISNITPADAGTYYCVKFRRATPENVEFKSGPGTEVSVSAKPSVPMVLGPPARATAEQTVTFTCESHGFSPRNITLKWFKNGNELSNVQTTVDPTREKASYSVHSTARVALDPGDVHSQVICEVAHITLQGIPLRGTANLSDTIRVPPTLEVTQQPTMAGNQVNVTCQVERFYPEKLLLTWLENGNVSRTETALTPVKNKDGTYSCTSWLLVNSSAHRDAVVLTCQVEHDGQPPVNRNHTVVFSPHPKEQGPDATTDVPARKDWSIYLVVSIVCALLVALAIAALYLFRIRQNKAKGSTSSTRLHEPEKNAREITQDTNDITYADLNLPKGKKPAPRAAEPNNHTEYASIQTSPPPAPEDNLTYADLDMVHLNRTPKQPAPKPEPSVSEYASVQVQRK</sequence>